<evidence type="ECO:0000256" key="3">
    <source>
        <dbReference type="ARBA" id="ARBA00012054"/>
    </source>
</evidence>
<dbReference type="PANTHER" id="PTHR43442">
    <property type="entry name" value="GLUCONOKINASE-RELATED"/>
    <property type="match status" value="1"/>
</dbReference>
<dbReference type="EC" id="2.7.1.12" evidence="3 10"/>
<dbReference type="FunFam" id="3.40.50.300:FF:000522">
    <property type="entry name" value="Gluconokinase"/>
    <property type="match status" value="1"/>
</dbReference>
<dbReference type="InterPro" id="IPR027417">
    <property type="entry name" value="P-loop_NTPase"/>
</dbReference>
<reference evidence="11" key="2">
    <citation type="submission" date="2020-09" db="EMBL/GenBank/DDBJ databases">
        <authorList>
            <person name="Sun Q."/>
            <person name="Sedlacek I."/>
        </authorList>
    </citation>
    <scope>NUCLEOTIDE SEQUENCE</scope>
    <source>
        <strain evidence="11">CCM 8606</strain>
    </source>
</reference>
<keyword evidence="5 10" id="KW-0547">Nucleotide-binding</keyword>
<name>A0A8J3EY45_9BIFI</name>
<evidence type="ECO:0000256" key="4">
    <source>
        <dbReference type="ARBA" id="ARBA00022679"/>
    </source>
</evidence>
<evidence type="ECO:0000256" key="7">
    <source>
        <dbReference type="ARBA" id="ARBA00022840"/>
    </source>
</evidence>
<dbReference type="CDD" id="cd02021">
    <property type="entry name" value="GntK"/>
    <property type="match status" value="1"/>
</dbReference>
<keyword evidence="4 10" id="KW-0808">Transferase</keyword>
<organism evidence="11 12">
    <name type="scientific">Galliscardovia ingluviei</name>
    <dbReference type="NCBI Taxonomy" id="1769422"/>
    <lineage>
        <taxon>Bacteria</taxon>
        <taxon>Bacillati</taxon>
        <taxon>Actinomycetota</taxon>
        <taxon>Actinomycetes</taxon>
        <taxon>Bifidobacteriales</taxon>
        <taxon>Bifidobacteriaceae</taxon>
        <taxon>Galliscardovia</taxon>
    </lineage>
</organism>
<dbReference type="Proteomes" id="UP000619536">
    <property type="component" value="Unassembled WGS sequence"/>
</dbReference>
<evidence type="ECO:0000256" key="1">
    <source>
        <dbReference type="ARBA" id="ARBA00004761"/>
    </source>
</evidence>
<gene>
    <name evidence="11" type="primary">aroK</name>
    <name evidence="11" type="ORF">GCM10007377_06290</name>
</gene>
<sequence>MSIHVVVMGVAGSGKSTVAQAIRDRLGFDMAEGDDFHPQQNIDKMSAGIALTDEDRWPWLRVINTWMIAKEAINHNSVVSSSALKRSYREVLGEGVDVFFVHLDGAFDTVYEHMKARQNHFMPVSLLKSQYADLQPLEADERGVVINVNQPVEDVVNQAIAAVEAYQRQA</sequence>
<evidence type="ECO:0000256" key="8">
    <source>
        <dbReference type="ARBA" id="ARBA00023064"/>
    </source>
</evidence>
<keyword evidence="12" id="KW-1185">Reference proteome</keyword>
<comment type="pathway">
    <text evidence="1">Carbohydrate acid metabolism.</text>
</comment>
<evidence type="ECO:0000256" key="10">
    <source>
        <dbReference type="RuleBase" id="RU363066"/>
    </source>
</evidence>
<accession>A0A8J3EY45</accession>
<evidence type="ECO:0000313" key="11">
    <source>
        <dbReference type="EMBL" id="GGI13504.1"/>
    </source>
</evidence>
<evidence type="ECO:0000256" key="5">
    <source>
        <dbReference type="ARBA" id="ARBA00022741"/>
    </source>
</evidence>
<dbReference type="Gene3D" id="3.40.50.300">
    <property type="entry name" value="P-loop containing nucleotide triphosphate hydrolases"/>
    <property type="match status" value="1"/>
</dbReference>
<dbReference type="RefSeq" id="WP_188354763.1">
    <property type="nucleotide sequence ID" value="NZ_BMDH01000001.1"/>
</dbReference>
<dbReference type="InterPro" id="IPR006001">
    <property type="entry name" value="Therm_gnt_kin"/>
</dbReference>
<dbReference type="EMBL" id="BMDH01000001">
    <property type="protein sequence ID" value="GGI13504.1"/>
    <property type="molecule type" value="Genomic_DNA"/>
</dbReference>
<dbReference type="AlphaFoldDB" id="A0A8J3EY45"/>
<dbReference type="NCBIfam" id="TIGR01313">
    <property type="entry name" value="therm_gnt_kin"/>
    <property type="match status" value="1"/>
</dbReference>
<dbReference type="GO" id="GO:0046316">
    <property type="term" value="F:gluconokinase activity"/>
    <property type="evidence" value="ECO:0007669"/>
    <property type="project" value="UniProtKB-EC"/>
</dbReference>
<evidence type="ECO:0000313" key="12">
    <source>
        <dbReference type="Proteomes" id="UP000619536"/>
    </source>
</evidence>
<evidence type="ECO:0000256" key="2">
    <source>
        <dbReference type="ARBA" id="ARBA00008420"/>
    </source>
</evidence>
<comment type="similarity">
    <text evidence="2 10">Belongs to the gluconokinase GntK/GntV family.</text>
</comment>
<dbReference type="GO" id="GO:0005524">
    <property type="term" value="F:ATP binding"/>
    <property type="evidence" value="ECO:0007669"/>
    <property type="project" value="UniProtKB-KW"/>
</dbReference>
<evidence type="ECO:0000256" key="9">
    <source>
        <dbReference type="ARBA" id="ARBA00048090"/>
    </source>
</evidence>
<keyword evidence="7 10" id="KW-0067">ATP-binding</keyword>
<comment type="caution">
    <text evidence="11">The sequence shown here is derived from an EMBL/GenBank/DDBJ whole genome shotgun (WGS) entry which is preliminary data.</text>
</comment>
<dbReference type="GO" id="GO:0005737">
    <property type="term" value="C:cytoplasm"/>
    <property type="evidence" value="ECO:0007669"/>
    <property type="project" value="TreeGrafter"/>
</dbReference>
<proteinExistence type="inferred from homology"/>
<evidence type="ECO:0000256" key="6">
    <source>
        <dbReference type="ARBA" id="ARBA00022777"/>
    </source>
</evidence>
<dbReference type="Pfam" id="PF13238">
    <property type="entry name" value="AAA_18"/>
    <property type="match status" value="1"/>
</dbReference>
<dbReference type="GO" id="GO:0019521">
    <property type="term" value="P:D-gluconate metabolic process"/>
    <property type="evidence" value="ECO:0007669"/>
    <property type="project" value="UniProtKB-KW"/>
</dbReference>
<keyword evidence="8" id="KW-0311">Gluconate utilization</keyword>
<reference evidence="11" key="1">
    <citation type="journal article" date="2014" name="Int. J. Syst. Evol. Microbiol.">
        <title>Complete genome sequence of Corynebacterium casei LMG S-19264T (=DSM 44701T), isolated from a smear-ripened cheese.</title>
        <authorList>
            <consortium name="US DOE Joint Genome Institute (JGI-PGF)"/>
            <person name="Walter F."/>
            <person name="Albersmeier A."/>
            <person name="Kalinowski J."/>
            <person name="Ruckert C."/>
        </authorList>
    </citation>
    <scope>NUCLEOTIDE SEQUENCE</scope>
    <source>
        <strain evidence="11">CCM 8606</strain>
    </source>
</reference>
<comment type="catalytic activity">
    <reaction evidence="9 10">
        <text>D-gluconate + ATP = 6-phospho-D-gluconate + ADP + H(+)</text>
        <dbReference type="Rhea" id="RHEA:19433"/>
        <dbReference type="ChEBI" id="CHEBI:15378"/>
        <dbReference type="ChEBI" id="CHEBI:18391"/>
        <dbReference type="ChEBI" id="CHEBI:30616"/>
        <dbReference type="ChEBI" id="CHEBI:58759"/>
        <dbReference type="ChEBI" id="CHEBI:456216"/>
        <dbReference type="EC" id="2.7.1.12"/>
    </reaction>
</comment>
<dbReference type="PANTHER" id="PTHR43442:SF3">
    <property type="entry name" value="GLUCONOKINASE-RELATED"/>
    <property type="match status" value="1"/>
</dbReference>
<keyword evidence="6 10" id="KW-0418">Kinase</keyword>
<protein>
    <recommendedName>
        <fullName evidence="3 10">Gluconokinase</fullName>
        <ecNumber evidence="3 10">2.7.1.12</ecNumber>
    </recommendedName>
</protein>
<dbReference type="SUPFAM" id="SSF52540">
    <property type="entry name" value="P-loop containing nucleoside triphosphate hydrolases"/>
    <property type="match status" value="1"/>
</dbReference>